<keyword evidence="3" id="KW-1185">Reference proteome</keyword>
<evidence type="ECO:0000313" key="2">
    <source>
        <dbReference type="EMBL" id="QJW94866.1"/>
    </source>
</evidence>
<feature type="compositionally biased region" description="Pro residues" evidence="1">
    <location>
        <begin position="51"/>
        <end position="62"/>
    </location>
</feature>
<reference evidence="3" key="1">
    <citation type="submission" date="2020-05" db="EMBL/GenBank/DDBJ databases">
        <title>Frigoriglobus tundricola gen. nov., sp. nov., a psychrotolerant cellulolytic planctomycete of the family Gemmataceae with two divergent copies of 16S rRNA gene.</title>
        <authorList>
            <person name="Kulichevskaya I.S."/>
            <person name="Ivanova A.A."/>
            <person name="Naumoff D.G."/>
            <person name="Beletsky A.V."/>
            <person name="Rijpstra W.I.C."/>
            <person name="Sinninghe Damste J.S."/>
            <person name="Mardanov A.V."/>
            <person name="Ravin N.V."/>
            <person name="Dedysh S.N."/>
        </authorList>
    </citation>
    <scope>NUCLEOTIDE SEQUENCE [LARGE SCALE GENOMIC DNA]</scope>
    <source>
        <strain evidence="3">PL17</strain>
    </source>
</reference>
<proteinExistence type="predicted"/>
<gene>
    <name evidence="2" type="ORF">FTUN_2392</name>
</gene>
<protein>
    <submittedName>
        <fullName evidence="2">Uncharacterized protein</fullName>
    </submittedName>
</protein>
<sequence>MVYPLSVGRSDSIVPAPGAVPSSKVQVVTAKCADDGDEWTEIPSQTSPDLGPVPTPPVVARG</sequence>
<dbReference type="EMBL" id="CP053452">
    <property type="protein sequence ID" value="QJW94866.1"/>
    <property type="molecule type" value="Genomic_DNA"/>
</dbReference>
<evidence type="ECO:0000313" key="3">
    <source>
        <dbReference type="Proteomes" id="UP000503447"/>
    </source>
</evidence>
<dbReference type="AlphaFoldDB" id="A0A6M5YNF4"/>
<dbReference type="Proteomes" id="UP000503447">
    <property type="component" value="Chromosome"/>
</dbReference>
<name>A0A6M5YNF4_9BACT</name>
<dbReference type="KEGG" id="ftj:FTUN_2392"/>
<feature type="region of interest" description="Disordered" evidence="1">
    <location>
        <begin position="40"/>
        <end position="62"/>
    </location>
</feature>
<organism evidence="2 3">
    <name type="scientific">Frigoriglobus tundricola</name>
    <dbReference type="NCBI Taxonomy" id="2774151"/>
    <lineage>
        <taxon>Bacteria</taxon>
        <taxon>Pseudomonadati</taxon>
        <taxon>Planctomycetota</taxon>
        <taxon>Planctomycetia</taxon>
        <taxon>Gemmatales</taxon>
        <taxon>Gemmataceae</taxon>
        <taxon>Frigoriglobus</taxon>
    </lineage>
</organism>
<evidence type="ECO:0000256" key="1">
    <source>
        <dbReference type="SAM" id="MobiDB-lite"/>
    </source>
</evidence>
<accession>A0A6M5YNF4</accession>